<keyword evidence="4" id="KW-1278">Translocase</keyword>
<keyword evidence="3 7" id="KW-0812">Transmembrane</keyword>
<reference evidence="8" key="1">
    <citation type="journal article" date="2020" name="mSystems">
        <title>Genome- and Community-Level Interaction Insights into Carbon Utilization and Element Cycling Functions of Hydrothermarchaeota in Hydrothermal Sediment.</title>
        <authorList>
            <person name="Zhou Z."/>
            <person name="Liu Y."/>
            <person name="Xu W."/>
            <person name="Pan J."/>
            <person name="Luo Z.H."/>
            <person name="Li M."/>
        </authorList>
    </citation>
    <scope>NUCLEOTIDE SEQUENCE [LARGE SCALE GENOMIC DNA]</scope>
    <source>
        <strain evidence="8">SpSt-1235</strain>
    </source>
</reference>
<feature type="transmembrane region" description="Helical" evidence="7">
    <location>
        <begin position="51"/>
        <end position="76"/>
    </location>
</feature>
<feature type="non-terminal residue" evidence="8">
    <location>
        <position position="292"/>
    </location>
</feature>
<name>A0A7C2R3Q1_9FLAO</name>
<proteinExistence type="predicted"/>
<sequence>MKKFLTVFGILLILYLIPLVTGGKIMAQDLFPEVSENSNGLVRGLETFWDYTGFANVQLQNLVMIGVGLFFIFLAIRYHYEPLLLIPIGMGIMLGNIPFQPGIGVGIYEEGSVLNYLYFGVTKGIYPPLIFLGIGAMTDFSSLISNPRLMLLGAAAQVGIFGTFIGAVALGFEVHEAGAISIIGGADGPTAIFASAKLAPALIGSIAIAAYSYMALVPVIQPPIMRLFISKKERLIRMKPPRAVSKLEKILFPIIGFLLTTFISPTAMPLLGMLFFGNLLKESGVTERLAET</sequence>
<dbReference type="AlphaFoldDB" id="A0A7C2R3Q1"/>
<dbReference type="PANTHER" id="PTHR35806:SF1">
    <property type="entry name" value="OXALOACETATE DECARBOXYLASE BETA CHAIN 2"/>
    <property type="match status" value="1"/>
</dbReference>
<accession>A0A7C2R3Q1</accession>
<organism evidence="8">
    <name type="scientific">Salinimicrobium catena</name>
    <dbReference type="NCBI Taxonomy" id="390640"/>
    <lineage>
        <taxon>Bacteria</taxon>
        <taxon>Pseudomonadati</taxon>
        <taxon>Bacteroidota</taxon>
        <taxon>Flavobacteriia</taxon>
        <taxon>Flavobacteriales</taxon>
        <taxon>Flavobacteriaceae</taxon>
        <taxon>Salinimicrobium</taxon>
    </lineage>
</organism>
<dbReference type="GO" id="GO:0006814">
    <property type="term" value="P:sodium ion transport"/>
    <property type="evidence" value="ECO:0007669"/>
    <property type="project" value="InterPro"/>
</dbReference>
<evidence type="ECO:0000256" key="5">
    <source>
        <dbReference type="ARBA" id="ARBA00022989"/>
    </source>
</evidence>
<evidence type="ECO:0000256" key="2">
    <source>
        <dbReference type="ARBA" id="ARBA00022475"/>
    </source>
</evidence>
<protein>
    <submittedName>
        <fullName evidence="8">Sodium ion-translocating decarboxylase subunit beta</fullName>
    </submittedName>
</protein>
<feature type="transmembrane region" description="Helical" evidence="7">
    <location>
        <begin position="202"/>
        <end position="229"/>
    </location>
</feature>
<dbReference type="EMBL" id="DSEE01000296">
    <property type="protein sequence ID" value="HER40369.1"/>
    <property type="molecule type" value="Genomic_DNA"/>
</dbReference>
<dbReference type="PANTHER" id="PTHR35806">
    <property type="entry name" value="OXALOACETATE DECARBOXYLASE BETA CHAIN 2"/>
    <property type="match status" value="1"/>
</dbReference>
<dbReference type="GO" id="GO:0005886">
    <property type="term" value="C:plasma membrane"/>
    <property type="evidence" value="ECO:0007669"/>
    <property type="project" value="UniProtKB-SubCell"/>
</dbReference>
<feature type="transmembrane region" description="Helical" evidence="7">
    <location>
        <begin position="149"/>
        <end position="172"/>
    </location>
</feature>
<feature type="transmembrane region" description="Helical" evidence="7">
    <location>
        <begin position="116"/>
        <end position="137"/>
    </location>
</feature>
<keyword evidence="2" id="KW-1003">Cell membrane</keyword>
<dbReference type="GO" id="GO:0016829">
    <property type="term" value="F:lyase activity"/>
    <property type="evidence" value="ECO:0007669"/>
    <property type="project" value="InterPro"/>
</dbReference>
<evidence type="ECO:0000256" key="4">
    <source>
        <dbReference type="ARBA" id="ARBA00022967"/>
    </source>
</evidence>
<evidence type="ECO:0000256" key="1">
    <source>
        <dbReference type="ARBA" id="ARBA00004651"/>
    </source>
</evidence>
<comment type="caution">
    <text evidence="8">The sequence shown here is derived from an EMBL/GenBank/DDBJ whole genome shotgun (WGS) entry which is preliminary data.</text>
</comment>
<evidence type="ECO:0000256" key="3">
    <source>
        <dbReference type="ARBA" id="ARBA00022692"/>
    </source>
</evidence>
<dbReference type="NCBIfam" id="TIGR01109">
    <property type="entry name" value="Na_pump_decarbB"/>
    <property type="match status" value="1"/>
</dbReference>
<dbReference type="Proteomes" id="UP000885753">
    <property type="component" value="Unassembled WGS sequence"/>
</dbReference>
<evidence type="ECO:0000313" key="8">
    <source>
        <dbReference type="EMBL" id="HER40369.1"/>
    </source>
</evidence>
<feature type="transmembrane region" description="Helical" evidence="7">
    <location>
        <begin position="83"/>
        <end position="104"/>
    </location>
</feature>
<keyword evidence="6 7" id="KW-0472">Membrane</keyword>
<dbReference type="Pfam" id="PF03977">
    <property type="entry name" value="OAD_beta"/>
    <property type="match status" value="1"/>
</dbReference>
<evidence type="ECO:0000256" key="6">
    <source>
        <dbReference type="ARBA" id="ARBA00023136"/>
    </source>
</evidence>
<evidence type="ECO:0000256" key="7">
    <source>
        <dbReference type="SAM" id="Phobius"/>
    </source>
</evidence>
<gene>
    <name evidence="8" type="ORF">ENO10_04025</name>
</gene>
<keyword evidence="5 7" id="KW-1133">Transmembrane helix</keyword>
<feature type="transmembrane region" description="Helical" evidence="7">
    <location>
        <begin position="250"/>
        <end position="276"/>
    </location>
</feature>
<comment type="subcellular location">
    <subcellularLocation>
        <location evidence="1">Cell membrane</location>
        <topology evidence="1">Multi-pass membrane protein</topology>
    </subcellularLocation>
</comment>
<dbReference type="InterPro" id="IPR005661">
    <property type="entry name" value="OadB_MmdB"/>
</dbReference>